<dbReference type="OrthoDB" id="747636at2759"/>
<reference evidence="2 3" key="1">
    <citation type="journal article" date="2018" name="Mol. Plant">
        <title>The genome of Artemisia annua provides insight into the evolution of Asteraceae family and artemisinin biosynthesis.</title>
        <authorList>
            <person name="Shen Q."/>
            <person name="Zhang L."/>
            <person name="Liao Z."/>
            <person name="Wang S."/>
            <person name="Yan T."/>
            <person name="Shi P."/>
            <person name="Liu M."/>
            <person name="Fu X."/>
            <person name="Pan Q."/>
            <person name="Wang Y."/>
            <person name="Lv Z."/>
            <person name="Lu X."/>
            <person name="Zhang F."/>
            <person name="Jiang W."/>
            <person name="Ma Y."/>
            <person name="Chen M."/>
            <person name="Hao X."/>
            <person name="Li L."/>
            <person name="Tang Y."/>
            <person name="Lv G."/>
            <person name="Zhou Y."/>
            <person name="Sun X."/>
            <person name="Brodelius P.E."/>
            <person name="Rose J.K.C."/>
            <person name="Tang K."/>
        </authorList>
    </citation>
    <scope>NUCLEOTIDE SEQUENCE [LARGE SCALE GENOMIC DNA]</scope>
    <source>
        <strain evidence="3">cv. Huhao1</strain>
        <tissue evidence="2">Leaf</tissue>
    </source>
</reference>
<proteinExistence type="predicted"/>
<organism evidence="2 3">
    <name type="scientific">Artemisia annua</name>
    <name type="common">Sweet wormwood</name>
    <dbReference type="NCBI Taxonomy" id="35608"/>
    <lineage>
        <taxon>Eukaryota</taxon>
        <taxon>Viridiplantae</taxon>
        <taxon>Streptophyta</taxon>
        <taxon>Embryophyta</taxon>
        <taxon>Tracheophyta</taxon>
        <taxon>Spermatophyta</taxon>
        <taxon>Magnoliopsida</taxon>
        <taxon>eudicotyledons</taxon>
        <taxon>Gunneridae</taxon>
        <taxon>Pentapetalae</taxon>
        <taxon>asterids</taxon>
        <taxon>campanulids</taxon>
        <taxon>Asterales</taxon>
        <taxon>Asteraceae</taxon>
        <taxon>Asteroideae</taxon>
        <taxon>Anthemideae</taxon>
        <taxon>Artemisiinae</taxon>
        <taxon>Artemisia</taxon>
    </lineage>
</organism>
<evidence type="ECO:0000313" key="3">
    <source>
        <dbReference type="Proteomes" id="UP000245207"/>
    </source>
</evidence>
<dbReference type="PANTHER" id="PTHR33474:SF2">
    <property type="entry name" value="TRANSMEMBRANE PROTEIN"/>
    <property type="match status" value="1"/>
</dbReference>
<protein>
    <submittedName>
        <fullName evidence="2">Uncharacterized protein</fullName>
    </submittedName>
</protein>
<gene>
    <name evidence="2" type="ORF">CTI12_AA245220</name>
</gene>
<comment type="caution">
    <text evidence="2">The sequence shown here is derived from an EMBL/GenBank/DDBJ whole genome shotgun (WGS) entry which is preliminary data.</text>
</comment>
<keyword evidence="3" id="KW-1185">Reference proteome</keyword>
<evidence type="ECO:0000256" key="1">
    <source>
        <dbReference type="SAM" id="SignalP"/>
    </source>
</evidence>
<accession>A0A2U1MNP7</accession>
<dbReference type="Proteomes" id="UP000245207">
    <property type="component" value="Unassembled WGS sequence"/>
</dbReference>
<dbReference type="STRING" id="35608.A0A2U1MNP7"/>
<dbReference type="EMBL" id="PKPP01004758">
    <property type="protein sequence ID" value="PWA62905.1"/>
    <property type="molecule type" value="Genomic_DNA"/>
</dbReference>
<dbReference type="PANTHER" id="PTHR33474">
    <property type="entry name" value="TRANSMEMBRANE PROTEIN"/>
    <property type="match status" value="1"/>
</dbReference>
<keyword evidence="1" id="KW-0732">Signal</keyword>
<dbReference type="AlphaFoldDB" id="A0A2U1MNP7"/>
<feature type="chain" id="PRO_5015581800" evidence="1">
    <location>
        <begin position="24"/>
        <end position="83"/>
    </location>
</feature>
<sequence>MASSTRFIVLLLALFLLVSTFNAIPISRTINLNDQESLEVSRNTRSENIEAERWDESMLSRRMAISTNDYPGSGANDSHTPLP</sequence>
<feature type="signal peptide" evidence="1">
    <location>
        <begin position="1"/>
        <end position="23"/>
    </location>
</feature>
<name>A0A2U1MNP7_ARTAN</name>
<evidence type="ECO:0000313" key="2">
    <source>
        <dbReference type="EMBL" id="PWA62905.1"/>
    </source>
</evidence>